<evidence type="ECO:0000313" key="1">
    <source>
        <dbReference type="EMBL" id="HIW95626.1"/>
    </source>
</evidence>
<name>A0A9D1UQV3_9CORY</name>
<dbReference type="Proteomes" id="UP000824189">
    <property type="component" value="Unassembled WGS sequence"/>
</dbReference>
<evidence type="ECO:0000313" key="2">
    <source>
        <dbReference type="Proteomes" id="UP000824189"/>
    </source>
</evidence>
<sequence>FASEFLLPQLTILNNVRTNASLSTVLQIRDAFHVSATATAVAINEAGLFSDSAFEFTMRHLSRQGYRTGEPGGLQHQERSRIFPTVFDRSRPKHLTIKQLEAELHIPAEDIHALTFGTQMISLNLKRHEQAESLQ</sequence>
<accession>A0A9D1UQV3</accession>
<gene>
    <name evidence="1" type="ORF">H9867_03950</name>
</gene>
<comment type="caution">
    <text evidence="1">The sequence shown here is derived from an EMBL/GenBank/DDBJ whole genome shotgun (WGS) entry which is preliminary data.</text>
</comment>
<feature type="non-terminal residue" evidence="1">
    <location>
        <position position="1"/>
    </location>
</feature>
<protein>
    <submittedName>
        <fullName evidence="1">Uncharacterized protein</fullName>
    </submittedName>
</protein>
<dbReference type="EMBL" id="DXFZ01000046">
    <property type="protein sequence ID" value="HIW95626.1"/>
    <property type="molecule type" value="Genomic_DNA"/>
</dbReference>
<organism evidence="1 2">
    <name type="scientific">Candidatus Corynebacterium gallistercoris</name>
    <dbReference type="NCBI Taxonomy" id="2838530"/>
    <lineage>
        <taxon>Bacteria</taxon>
        <taxon>Bacillati</taxon>
        <taxon>Actinomycetota</taxon>
        <taxon>Actinomycetes</taxon>
        <taxon>Mycobacteriales</taxon>
        <taxon>Corynebacteriaceae</taxon>
        <taxon>Corynebacterium</taxon>
    </lineage>
</organism>
<proteinExistence type="predicted"/>
<reference evidence="1" key="1">
    <citation type="journal article" date="2021" name="PeerJ">
        <title>Extensive microbial diversity within the chicken gut microbiome revealed by metagenomics and culture.</title>
        <authorList>
            <person name="Gilroy R."/>
            <person name="Ravi A."/>
            <person name="Getino M."/>
            <person name="Pursley I."/>
            <person name="Horton D.L."/>
            <person name="Alikhan N.F."/>
            <person name="Baker D."/>
            <person name="Gharbi K."/>
            <person name="Hall N."/>
            <person name="Watson M."/>
            <person name="Adriaenssens E.M."/>
            <person name="Foster-Nyarko E."/>
            <person name="Jarju S."/>
            <person name="Secka A."/>
            <person name="Antonio M."/>
            <person name="Oren A."/>
            <person name="Chaudhuri R.R."/>
            <person name="La Ragione R."/>
            <person name="Hildebrand F."/>
            <person name="Pallen M.J."/>
        </authorList>
    </citation>
    <scope>NUCLEOTIDE SEQUENCE</scope>
    <source>
        <strain evidence="1">4376</strain>
    </source>
</reference>
<reference evidence="1" key="2">
    <citation type="submission" date="2021-04" db="EMBL/GenBank/DDBJ databases">
        <authorList>
            <person name="Gilroy R."/>
        </authorList>
    </citation>
    <scope>NUCLEOTIDE SEQUENCE</scope>
    <source>
        <strain evidence="1">4376</strain>
    </source>
</reference>
<dbReference type="AlphaFoldDB" id="A0A9D1UQV3"/>